<dbReference type="Proteomes" id="UP000237441">
    <property type="component" value="Unassembled WGS sequence"/>
</dbReference>
<dbReference type="EMBL" id="JRHA01000004">
    <property type="protein sequence ID" value="PQK13289.1"/>
    <property type="molecule type" value="Genomic_DNA"/>
</dbReference>
<feature type="signal peptide" evidence="1">
    <location>
        <begin position="1"/>
        <end position="17"/>
    </location>
</feature>
<dbReference type="AlphaFoldDB" id="A0A2S7YBA4"/>
<protein>
    <submittedName>
        <fullName evidence="2">Uncharacterized protein</fullName>
    </submittedName>
</protein>
<dbReference type="OrthoDB" id="4869496at2759"/>
<evidence type="ECO:0000313" key="3">
    <source>
        <dbReference type="Proteomes" id="UP000237441"/>
    </source>
</evidence>
<name>A0A2S7YBA4_BEABA</name>
<sequence>MRCLVLLPVVFCSLAQAQGFIAATLYSDTGYEFDVYRDRCTNLRRTQPRFDQLEVGNSNVCFVYRDLNCIDEVKRFLAGEHEISDLDFKSIKCEGTLETMAEEQS</sequence>
<accession>A0A2S7YBA4</accession>
<keyword evidence="1" id="KW-0732">Signal</keyword>
<organism evidence="2 3">
    <name type="scientific">Beauveria bassiana</name>
    <name type="common">White muscardine disease fungus</name>
    <name type="synonym">Tritirachium shiotae</name>
    <dbReference type="NCBI Taxonomy" id="176275"/>
    <lineage>
        <taxon>Eukaryota</taxon>
        <taxon>Fungi</taxon>
        <taxon>Dikarya</taxon>
        <taxon>Ascomycota</taxon>
        <taxon>Pezizomycotina</taxon>
        <taxon>Sordariomycetes</taxon>
        <taxon>Hypocreomycetidae</taxon>
        <taxon>Hypocreales</taxon>
        <taxon>Cordycipitaceae</taxon>
        <taxon>Beauveria</taxon>
    </lineage>
</organism>
<proteinExistence type="predicted"/>
<feature type="chain" id="PRO_5015698269" evidence="1">
    <location>
        <begin position="18"/>
        <end position="105"/>
    </location>
</feature>
<reference evidence="2 3" key="1">
    <citation type="submission" date="2016-07" db="EMBL/GenBank/DDBJ databases">
        <title>Comparative genomics of the entomopathogenic fungus Beauveria bassiana.</title>
        <authorList>
            <person name="Valero Jimenez C.A."/>
            <person name="Zwaan B.J."/>
            <person name="Van Kan J.A."/>
            <person name="Takken W."/>
            <person name="Debets A.J."/>
            <person name="Schoustra S.E."/>
            <person name="Koenraadt C.J."/>
        </authorList>
    </citation>
    <scope>NUCLEOTIDE SEQUENCE [LARGE SCALE GENOMIC DNA]</scope>
    <source>
        <strain evidence="2 3">ARSEF 8028</strain>
    </source>
</reference>
<evidence type="ECO:0000256" key="1">
    <source>
        <dbReference type="SAM" id="SignalP"/>
    </source>
</evidence>
<comment type="caution">
    <text evidence="2">The sequence shown here is derived from an EMBL/GenBank/DDBJ whole genome shotgun (WGS) entry which is preliminary data.</text>
</comment>
<evidence type="ECO:0000313" key="2">
    <source>
        <dbReference type="EMBL" id="PQK13289.1"/>
    </source>
</evidence>
<gene>
    <name evidence="2" type="ORF">BB8028_0004g02200</name>
</gene>